<feature type="domain" description="EF-hand" evidence="2">
    <location>
        <begin position="118"/>
        <end position="152"/>
    </location>
</feature>
<dbReference type="Gene3D" id="1.10.238.10">
    <property type="entry name" value="EF-hand"/>
    <property type="match status" value="2"/>
</dbReference>
<feature type="domain" description="EF-hand" evidence="2">
    <location>
        <begin position="82"/>
        <end position="117"/>
    </location>
</feature>
<dbReference type="SUPFAM" id="SSF47473">
    <property type="entry name" value="EF-hand"/>
    <property type="match status" value="1"/>
</dbReference>
<gene>
    <name evidence="3" type="primary">Spata17-001</name>
</gene>
<dbReference type="AlphaFoldDB" id="A0A6F9DSU9"/>
<organism evidence="3">
    <name type="scientific">Phallusia mammillata</name>
    <dbReference type="NCBI Taxonomy" id="59560"/>
    <lineage>
        <taxon>Eukaryota</taxon>
        <taxon>Metazoa</taxon>
        <taxon>Chordata</taxon>
        <taxon>Tunicata</taxon>
        <taxon>Ascidiacea</taxon>
        <taxon>Phlebobranchia</taxon>
        <taxon>Ascidiidae</taxon>
        <taxon>Phallusia</taxon>
    </lineage>
</organism>
<dbReference type="EMBL" id="LR790650">
    <property type="protein sequence ID" value="CAB3266512.1"/>
    <property type="molecule type" value="mRNA"/>
</dbReference>
<feature type="domain" description="EF-hand" evidence="2">
    <location>
        <begin position="44"/>
        <end position="79"/>
    </location>
</feature>
<dbReference type="Pfam" id="PF13499">
    <property type="entry name" value="EF-hand_7"/>
    <property type="match status" value="1"/>
</dbReference>
<dbReference type="PANTHER" id="PTHR23048:SF0">
    <property type="entry name" value="CALMODULIN LIKE 3"/>
    <property type="match status" value="1"/>
</dbReference>
<dbReference type="InterPro" id="IPR002048">
    <property type="entry name" value="EF_hand_dom"/>
</dbReference>
<dbReference type="InterPro" id="IPR011992">
    <property type="entry name" value="EF-hand-dom_pair"/>
</dbReference>
<name>A0A6F9DSU9_9ASCI</name>
<sequence>MADQLTEEQIAEFKSAYKAYAKEEDGPVLNKDIGTVIRSLGFYPSEADLAAIIEEADAEGMGWIDIADFLNVMAKRSKEPIFTEDDIREAFRVFDKEANGFIAAAELRQVMTTIGEVLTEEEVDEMIRNSEVDGDGQVNYEEFVTRMMAKQQ</sequence>
<evidence type="ECO:0000313" key="3">
    <source>
        <dbReference type="EMBL" id="CAB3266512.1"/>
    </source>
</evidence>
<keyword evidence="1" id="KW-0677">Repeat</keyword>
<dbReference type="GO" id="GO:0016460">
    <property type="term" value="C:myosin II complex"/>
    <property type="evidence" value="ECO:0007669"/>
    <property type="project" value="TreeGrafter"/>
</dbReference>
<dbReference type="CDD" id="cd00051">
    <property type="entry name" value="EFh"/>
    <property type="match status" value="1"/>
</dbReference>
<dbReference type="FunFam" id="1.10.238.10:FF:000001">
    <property type="entry name" value="Calmodulin 1"/>
    <property type="match status" value="1"/>
</dbReference>
<dbReference type="GO" id="GO:0005509">
    <property type="term" value="F:calcium ion binding"/>
    <property type="evidence" value="ECO:0007669"/>
    <property type="project" value="InterPro"/>
</dbReference>
<dbReference type="InterPro" id="IPR050230">
    <property type="entry name" value="CALM/Myosin/TropC-like"/>
</dbReference>
<evidence type="ECO:0000256" key="1">
    <source>
        <dbReference type="ARBA" id="ARBA00022737"/>
    </source>
</evidence>
<dbReference type="PANTHER" id="PTHR23048">
    <property type="entry name" value="MYOSIN LIGHT CHAIN 1, 3"/>
    <property type="match status" value="1"/>
</dbReference>
<dbReference type="SMART" id="SM00054">
    <property type="entry name" value="EFh"/>
    <property type="match status" value="3"/>
</dbReference>
<proteinExistence type="evidence at transcript level"/>
<accession>A0A6F9DSU9</accession>
<dbReference type="PROSITE" id="PS50222">
    <property type="entry name" value="EF_HAND_2"/>
    <property type="match status" value="3"/>
</dbReference>
<reference evidence="3" key="1">
    <citation type="submission" date="2020-04" db="EMBL/GenBank/DDBJ databases">
        <authorList>
            <person name="Neveu A P."/>
        </authorList>
    </citation>
    <scope>NUCLEOTIDE SEQUENCE</scope>
    <source>
        <tissue evidence="3">Whole embryo</tissue>
    </source>
</reference>
<evidence type="ECO:0000259" key="2">
    <source>
        <dbReference type="PROSITE" id="PS50222"/>
    </source>
</evidence>
<protein>
    <submittedName>
        <fullName evidence="3">Calmodulin-like</fullName>
    </submittedName>
</protein>